<evidence type="ECO:0000313" key="2">
    <source>
        <dbReference type="EMBL" id="ROV95033.1"/>
    </source>
</evidence>
<feature type="region of interest" description="Disordered" evidence="1">
    <location>
        <begin position="161"/>
        <end position="188"/>
    </location>
</feature>
<evidence type="ECO:0000256" key="1">
    <source>
        <dbReference type="SAM" id="MobiDB-lite"/>
    </source>
</evidence>
<keyword evidence="3" id="KW-1185">Reference proteome</keyword>
<organism evidence="2 3">
    <name type="scientific">Cytospora leucostoma</name>
    <dbReference type="NCBI Taxonomy" id="1230097"/>
    <lineage>
        <taxon>Eukaryota</taxon>
        <taxon>Fungi</taxon>
        <taxon>Dikarya</taxon>
        <taxon>Ascomycota</taxon>
        <taxon>Pezizomycotina</taxon>
        <taxon>Sordariomycetes</taxon>
        <taxon>Sordariomycetidae</taxon>
        <taxon>Diaporthales</taxon>
        <taxon>Cytosporaceae</taxon>
        <taxon>Cytospora</taxon>
    </lineage>
</organism>
<dbReference type="STRING" id="1230097.A0A423VVE1"/>
<comment type="caution">
    <text evidence="2">The sequence shown here is derived from an EMBL/GenBank/DDBJ whole genome shotgun (WGS) entry which is preliminary data.</text>
</comment>
<reference evidence="2 3" key="1">
    <citation type="submission" date="2015-09" db="EMBL/GenBank/DDBJ databases">
        <title>Host preference determinants of Valsa canker pathogens revealed by comparative genomics.</title>
        <authorList>
            <person name="Yin Z."/>
            <person name="Huang L."/>
        </authorList>
    </citation>
    <scope>NUCLEOTIDE SEQUENCE [LARGE SCALE GENOMIC DNA]</scope>
    <source>
        <strain evidence="2 3">SXYLt</strain>
    </source>
</reference>
<dbReference type="EMBL" id="LKEB01000073">
    <property type="protein sequence ID" value="ROV95033.1"/>
    <property type="molecule type" value="Genomic_DNA"/>
</dbReference>
<sequence>MQGASRRPGDEHAGPAWPEAESILSSQERLVLGLLLETHPSVQSVSLVGSWDNFTQSYTMERDVRRDRGQWRGCYEFKNIICDGNQPATARRNGGLKMGQPYYYYYELDGSLEAHDPSRPTTSACPYLPGQTVNMMHVPAEMPNRKRSASVSSVRDEDFKTMDPNHKFITPRPAPSVPDVSSSGYRPVTSHAHDAKLLHTSSDRSISPTPSWWSPRKLFTRKNSSSSIDRHSDRGSESQYSCDDQRRSVVSSSSSEGSRIRPLSPDSLRRFLVDDIPAASEPIDDAERLFLSIPDDIAEEDDDNFATSAVSENGIRTILSPPPPVSRNNTPNGLRRLPDNGSAVTIREYKPTTAIPQLRPAPFIHDQLTPSSRFSFSSDEGSMFEDETDCTSPEGEAYAETEIPSFYHSEADEEDDKDFDNLSPPANPPHSRSGIHMGRDSLEQSLATAFKGYRLPLTSIMDGGKGKPASAPQDGAGAGATVSVLSSPPLLAAPVGSVVDDFVSEMSGCLQGRWGF</sequence>
<evidence type="ECO:0000313" key="3">
    <source>
        <dbReference type="Proteomes" id="UP000285146"/>
    </source>
</evidence>
<protein>
    <submittedName>
        <fullName evidence="2">Uncharacterized protein</fullName>
    </submittedName>
</protein>
<name>A0A423VVE1_9PEZI</name>
<feature type="region of interest" description="Disordered" evidence="1">
    <location>
        <begin position="411"/>
        <end position="437"/>
    </location>
</feature>
<feature type="region of interest" description="Disordered" evidence="1">
    <location>
        <begin position="369"/>
        <end position="395"/>
    </location>
</feature>
<feature type="region of interest" description="Disordered" evidence="1">
    <location>
        <begin position="223"/>
        <end position="263"/>
    </location>
</feature>
<feature type="region of interest" description="Disordered" evidence="1">
    <location>
        <begin position="194"/>
        <end position="213"/>
    </location>
</feature>
<accession>A0A423VVE1</accession>
<proteinExistence type="predicted"/>
<dbReference type="AlphaFoldDB" id="A0A423VVE1"/>
<dbReference type="PANTHER" id="PTHR40625:SF1">
    <property type="entry name" value="AMP-ACTIVATED PROTEIN KINASE GLYCOGEN-BINDING DOMAIN-CONTAINING PROTEIN"/>
    <property type="match status" value="1"/>
</dbReference>
<dbReference type="Proteomes" id="UP000285146">
    <property type="component" value="Unassembled WGS sequence"/>
</dbReference>
<gene>
    <name evidence="2" type="ORF">VPNG_09465</name>
</gene>
<dbReference type="PANTHER" id="PTHR40625">
    <property type="entry name" value="GTP-BINDING PROTEIN ESDC-RELATED"/>
    <property type="match status" value="1"/>
</dbReference>
<feature type="region of interest" description="Disordered" evidence="1">
    <location>
        <begin position="315"/>
        <end position="339"/>
    </location>
</feature>
<dbReference type="OrthoDB" id="5422351at2759"/>
<dbReference type="InParanoid" id="A0A423VVE1"/>
<feature type="compositionally biased region" description="Polar residues" evidence="1">
    <location>
        <begin position="199"/>
        <end position="212"/>
    </location>
</feature>